<keyword evidence="4" id="KW-0808">Transferase</keyword>
<dbReference type="PANTHER" id="PTHR43713:SF3">
    <property type="entry name" value="GLUTAMATE-1-SEMIALDEHYDE 2,1-AMINOMUTASE 1, CHLOROPLASTIC-RELATED"/>
    <property type="match status" value="1"/>
</dbReference>
<keyword evidence="4" id="KW-0032">Aminotransferase</keyword>
<comment type="caution">
    <text evidence="4">The sequence shown here is derived from an EMBL/GenBank/DDBJ whole genome shotgun (WGS) entry which is preliminary data.</text>
</comment>
<evidence type="ECO:0000256" key="3">
    <source>
        <dbReference type="RuleBase" id="RU003560"/>
    </source>
</evidence>
<comment type="similarity">
    <text evidence="3">Belongs to the class-III pyridoxal-phosphate-dependent aminotransferase family.</text>
</comment>
<dbReference type="InterPro" id="IPR005814">
    <property type="entry name" value="Aminotrans_3"/>
</dbReference>
<accession>A0A5N5W6H7</accession>
<dbReference type="SUPFAM" id="SSF53383">
    <property type="entry name" value="PLP-dependent transferases"/>
    <property type="match status" value="1"/>
</dbReference>
<dbReference type="InterPro" id="IPR015421">
    <property type="entry name" value="PyrdxlP-dep_Trfase_major"/>
</dbReference>
<name>A0A5N5W6H7_STRMB</name>
<reference evidence="4 5" key="1">
    <citation type="journal article" date="2019" name="Microb. Cell Fact.">
        <title>Exploring novel herbicidin analogues by transcriptional regulator overexpression and MS/MS molecular networking.</title>
        <authorList>
            <person name="Shi Y."/>
            <person name="Gu R."/>
            <person name="Li Y."/>
            <person name="Wang X."/>
            <person name="Ren W."/>
            <person name="Li X."/>
            <person name="Wang L."/>
            <person name="Xie Y."/>
            <person name="Hong B."/>
        </authorList>
    </citation>
    <scope>NUCLEOTIDE SEQUENCE [LARGE SCALE GENOMIC DNA]</scope>
    <source>
        <strain evidence="4 5">US-43</strain>
    </source>
</reference>
<dbReference type="PANTHER" id="PTHR43713">
    <property type="entry name" value="GLUTAMATE-1-SEMIALDEHYDE 2,1-AMINOMUTASE"/>
    <property type="match status" value="1"/>
</dbReference>
<evidence type="ECO:0000313" key="5">
    <source>
        <dbReference type="Proteomes" id="UP000327000"/>
    </source>
</evidence>
<dbReference type="InterPro" id="IPR015422">
    <property type="entry name" value="PyrdxlP-dep_Trfase_small"/>
</dbReference>
<dbReference type="InterPro" id="IPR015424">
    <property type="entry name" value="PyrdxlP-dep_Trfase"/>
</dbReference>
<dbReference type="AlphaFoldDB" id="A0A5N5W6H7"/>
<dbReference type="Gene3D" id="3.40.640.10">
    <property type="entry name" value="Type I PLP-dependent aspartate aminotransferase-like (Major domain)"/>
    <property type="match status" value="1"/>
</dbReference>
<proteinExistence type="inferred from homology"/>
<keyword evidence="5" id="KW-1185">Reference proteome</keyword>
<evidence type="ECO:0000256" key="2">
    <source>
        <dbReference type="ARBA" id="ARBA00022898"/>
    </source>
</evidence>
<keyword evidence="2 3" id="KW-0663">Pyridoxal phosphate</keyword>
<dbReference type="OrthoDB" id="9801052at2"/>
<dbReference type="EMBL" id="VOKX01000040">
    <property type="protein sequence ID" value="KAB7841648.1"/>
    <property type="molecule type" value="Genomic_DNA"/>
</dbReference>
<comment type="cofactor">
    <cofactor evidence="1">
        <name>pyridoxal 5'-phosphate</name>
        <dbReference type="ChEBI" id="CHEBI:597326"/>
    </cofactor>
</comment>
<gene>
    <name evidence="4" type="ORF">FRZ00_20125</name>
</gene>
<dbReference type="Proteomes" id="UP000327000">
    <property type="component" value="Unassembled WGS sequence"/>
</dbReference>
<organism evidence="4 5">
    <name type="scientific">Streptomyces mobaraensis</name>
    <name type="common">Streptoverticillium mobaraense</name>
    <dbReference type="NCBI Taxonomy" id="35621"/>
    <lineage>
        <taxon>Bacteria</taxon>
        <taxon>Bacillati</taxon>
        <taxon>Actinomycetota</taxon>
        <taxon>Actinomycetes</taxon>
        <taxon>Kitasatosporales</taxon>
        <taxon>Streptomycetaceae</taxon>
        <taxon>Streptomyces</taxon>
    </lineage>
</organism>
<dbReference type="GO" id="GO:0030170">
    <property type="term" value="F:pyridoxal phosphate binding"/>
    <property type="evidence" value="ECO:0007669"/>
    <property type="project" value="InterPro"/>
</dbReference>
<dbReference type="Gene3D" id="3.90.1150.10">
    <property type="entry name" value="Aspartate Aminotransferase, domain 1"/>
    <property type="match status" value="1"/>
</dbReference>
<evidence type="ECO:0000256" key="1">
    <source>
        <dbReference type="ARBA" id="ARBA00001933"/>
    </source>
</evidence>
<protein>
    <submittedName>
        <fullName evidence="4">Aminotransferase class III-fold pyridoxal phosphate-dependent enzyme</fullName>
    </submittedName>
</protein>
<evidence type="ECO:0000313" key="4">
    <source>
        <dbReference type="EMBL" id="KAB7841648.1"/>
    </source>
</evidence>
<sequence length="413" mass="45049">MDRTAPAGPLPLGNSAKLLARGRLVDATLSEKDYVIERDRLVDGAYPVYGERARGARVWDADGNEYLDYILAYGTIILGHADPAVTEAALREIEEGFSITLRKRTQIELAERLVQVIPGAERVFLLKTGSDATSAAVRLSRAFTGRDRVVRWGYNGWHDWAAQRPGGIPDTVRTQVDTFRYNDLDSLREVFRRHPGEVACLLLMPFELDAPEPGFLQGAVDLAHEHGALAVFDEMRSGFRVALGGAQELFGVRADLATFSKAMANGWAVSALTGRADVMAMVGRTHISSTFYSNTVAMAAALATMDRLADGTLLERVRALGARLQEGLTGLARAHGVPARVRGVPQMPFLTFDHPEPGRSRVLQDAFFTETTRRGVLLHPTHHWFVCAATTDADLDHTLAACDAAFRVAAEAA</sequence>
<dbReference type="GO" id="GO:0008483">
    <property type="term" value="F:transaminase activity"/>
    <property type="evidence" value="ECO:0007669"/>
    <property type="project" value="UniProtKB-KW"/>
</dbReference>
<dbReference type="Pfam" id="PF00202">
    <property type="entry name" value="Aminotran_3"/>
    <property type="match status" value="2"/>
</dbReference>